<dbReference type="EMBL" id="KN840454">
    <property type="protein sequence ID" value="KIP10457.1"/>
    <property type="molecule type" value="Genomic_DNA"/>
</dbReference>
<feature type="transmembrane region" description="Helical" evidence="2">
    <location>
        <begin position="71"/>
        <end position="96"/>
    </location>
</feature>
<feature type="region of interest" description="Disordered" evidence="1">
    <location>
        <begin position="149"/>
        <end position="182"/>
    </location>
</feature>
<organism evidence="3 4">
    <name type="scientific">Phlebiopsis gigantea (strain 11061_1 CR5-6)</name>
    <name type="common">White-rot fungus</name>
    <name type="synonym">Peniophora gigantea</name>
    <dbReference type="NCBI Taxonomy" id="745531"/>
    <lineage>
        <taxon>Eukaryota</taxon>
        <taxon>Fungi</taxon>
        <taxon>Dikarya</taxon>
        <taxon>Basidiomycota</taxon>
        <taxon>Agaricomycotina</taxon>
        <taxon>Agaricomycetes</taxon>
        <taxon>Polyporales</taxon>
        <taxon>Phanerochaetaceae</taxon>
        <taxon>Phlebiopsis</taxon>
    </lineage>
</organism>
<dbReference type="OrthoDB" id="3366475at2759"/>
<evidence type="ECO:0000256" key="1">
    <source>
        <dbReference type="SAM" id="MobiDB-lite"/>
    </source>
</evidence>
<dbReference type="HOGENOM" id="CLU_115942_0_0_1"/>
<keyword evidence="2" id="KW-1133">Transmembrane helix</keyword>
<feature type="transmembrane region" description="Helical" evidence="2">
    <location>
        <begin position="29"/>
        <end position="50"/>
    </location>
</feature>
<accession>A0A0C3SBZ1</accession>
<proteinExistence type="predicted"/>
<dbReference type="AlphaFoldDB" id="A0A0C3SBZ1"/>
<name>A0A0C3SBZ1_PHLG1</name>
<reference evidence="3 4" key="1">
    <citation type="journal article" date="2014" name="PLoS Genet.">
        <title>Analysis of the Phlebiopsis gigantea genome, transcriptome and secretome provides insight into its pioneer colonization strategies of wood.</title>
        <authorList>
            <person name="Hori C."/>
            <person name="Ishida T."/>
            <person name="Igarashi K."/>
            <person name="Samejima M."/>
            <person name="Suzuki H."/>
            <person name="Master E."/>
            <person name="Ferreira P."/>
            <person name="Ruiz-Duenas F.J."/>
            <person name="Held B."/>
            <person name="Canessa P."/>
            <person name="Larrondo L.F."/>
            <person name="Schmoll M."/>
            <person name="Druzhinina I.S."/>
            <person name="Kubicek C.P."/>
            <person name="Gaskell J.A."/>
            <person name="Kersten P."/>
            <person name="St John F."/>
            <person name="Glasner J."/>
            <person name="Sabat G."/>
            <person name="Splinter BonDurant S."/>
            <person name="Syed K."/>
            <person name="Yadav J."/>
            <person name="Mgbeahuruike A.C."/>
            <person name="Kovalchuk A."/>
            <person name="Asiegbu F.O."/>
            <person name="Lackner G."/>
            <person name="Hoffmeister D."/>
            <person name="Rencoret J."/>
            <person name="Gutierrez A."/>
            <person name="Sun H."/>
            <person name="Lindquist E."/>
            <person name="Barry K."/>
            <person name="Riley R."/>
            <person name="Grigoriev I.V."/>
            <person name="Henrissat B."/>
            <person name="Kues U."/>
            <person name="Berka R.M."/>
            <person name="Martinez A.T."/>
            <person name="Covert S.F."/>
            <person name="Blanchette R.A."/>
            <person name="Cullen D."/>
        </authorList>
    </citation>
    <scope>NUCLEOTIDE SEQUENCE [LARGE SCALE GENOMIC DNA]</scope>
    <source>
        <strain evidence="3 4">11061_1 CR5-6</strain>
    </source>
</reference>
<feature type="transmembrane region" description="Helical" evidence="2">
    <location>
        <begin position="108"/>
        <end position="130"/>
    </location>
</feature>
<keyword evidence="2" id="KW-0472">Membrane</keyword>
<protein>
    <recommendedName>
        <fullName evidence="5">Transmembrane protein</fullName>
    </recommendedName>
</protein>
<evidence type="ECO:0000313" key="4">
    <source>
        <dbReference type="Proteomes" id="UP000053257"/>
    </source>
</evidence>
<evidence type="ECO:0000256" key="2">
    <source>
        <dbReference type="SAM" id="Phobius"/>
    </source>
</evidence>
<keyword evidence="4" id="KW-1185">Reference proteome</keyword>
<feature type="compositionally biased region" description="Basic and acidic residues" evidence="1">
    <location>
        <begin position="152"/>
        <end position="167"/>
    </location>
</feature>
<gene>
    <name evidence="3" type="ORF">PHLGIDRAFT_230380</name>
</gene>
<evidence type="ECO:0000313" key="3">
    <source>
        <dbReference type="EMBL" id="KIP10457.1"/>
    </source>
</evidence>
<evidence type="ECO:0008006" key="5">
    <source>
        <dbReference type="Google" id="ProtNLM"/>
    </source>
</evidence>
<dbReference type="Proteomes" id="UP000053257">
    <property type="component" value="Unassembled WGS sequence"/>
</dbReference>
<keyword evidence="2" id="KW-0812">Transmembrane</keyword>
<sequence>MSTVTVVQTGTPPTLTMAEVPLMPTPPPIVHFTLLALGFFSKVFSALSFLSSQAWAVTTTTIVPLRLLLSVLSTPLIYVLSPVIVLANILAQIFLVGPYNLATAFLKAIHPIYVFVGIACIVAAAVGLCARGAVYVLHAFFISEPTEPEVVPEDKTTPVVKAEETRPRTRKKVSIKEEADIL</sequence>